<dbReference type="Proteomes" id="UP000217790">
    <property type="component" value="Unassembled WGS sequence"/>
</dbReference>
<dbReference type="STRING" id="47427.A0A2H3DI59"/>
<dbReference type="InParanoid" id="A0A2H3DI59"/>
<name>A0A2H3DI59_ARMGA</name>
<evidence type="ECO:0000313" key="2">
    <source>
        <dbReference type="Proteomes" id="UP000217790"/>
    </source>
</evidence>
<keyword evidence="2" id="KW-1185">Reference proteome</keyword>
<accession>A0A2H3DI59</accession>
<dbReference type="AlphaFoldDB" id="A0A2H3DI59"/>
<dbReference type="EMBL" id="KZ293662">
    <property type="protein sequence ID" value="PBK91162.1"/>
    <property type="molecule type" value="Genomic_DNA"/>
</dbReference>
<reference evidence="2" key="1">
    <citation type="journal article" date="2017" name="Nat. Ecol. Evol.">
        <title>Genome expansion and lineage-specific genetic innovations in the forest pathogenic fungi Armillaria.</title>
        <authorList>
            <person name="Sipos G."/>
            <person name="Prasanna A.N."/>
            <person name="Walter M.C."/>
            <person name="O'Connor E."/>
            <person name="Balint B."/>
            <person name="Krizsan K."/>
            <person name="Kiss B."/>
            <person name="Hess J."/>
            <person name="Varga T."/>
            <person name="Slot J."/>
            <person name="Riley R."/>
            <person name="Boka B."/>
            <person name="Rigling D."/>
            <person name="Barry K."/>
            <person name="Lee J."/>
            <person name="Mihaltcheva S."/>
            <person name="LaButti K."/>
            <person name="Lipzen A."/>
            <person name="Waldron R."/>
            <person name="Moloney N.M."/>
            <person name="Sperisen C."/>
            <person name="Kredics L."/>
            <person name="Vagvoelgyi C."/>
            <person name="Patrignani A."/>
            <person name="Fitzpatrick D."/>
            <person name="Nagy I."/>
            <person name="Doyle S."/>
            <person name="Anderson J.B."/>
            <person name="Grigoriev I.V."/>
            <person name="Gueldener U."/>
            <person name="Muensterkoetter M."/>
            <person name="Nagy L.G."/>
        </authorList>
    </citation>
    <scope>NUCLEOTIDE SEQUENCE [LARGE SCALE GENOMIC DNA]</scope>
    <source>
        <strain evidence="2">Ar21-2</strain>
    </source>
</reference>
<sequence>MAYVHYVVLPSQDVQNILKKQSILVYGVPNSGGNINYDERGLEVLCPLDKTIEIQSFKLRHDSHDNCHLQGPPVPTLELMLQEARREDCGQVLNGLEFPLGGTVLKPLLRQESLASDISAFDKTKQTLDHIAQGQDAGPLPAYPHHAMSWGLCGLACSTTHPHRDSHGLPTHISPLCGEKLWTVFEHEETEKDDCNLYYDYSHTHFTTTNDIDMYYKAETVFLDNTTHFIMKANTYHYVLTLDHSVCYGGHFISSATLRKTLIGYVHTVMLGYCITNTLHPEVKRLLFRMMINWGLRGTNVDRIQDDPHIRNWETRDGLLSLIALGNVIVFANALEPPTEWEYEPAIMLEWRTARDTYALVVAQFQKYYSIEGHINIFLKSAKRFAASIWDYLNKVEGDVKESPEAAAAHRDHVKEVLGEALHFDWAKDILEWEVEEDYFKDTNLLAKNEDERTLLWEPDFQIMRKE</sequence>
<dbReference type="Gene3D" id="2.60.120.650">
    <property type="entry name" value="Cupin"/>
    <property type="match status" value="1"/>
</dbReference>
<dbReference type="SUPFAM" id="SSF51197">
    <property type="entry name" value="Clavaminate synthase-like"/>
    <property type="match status" value="1"/>
</dbReference>
<dbReference type="OrthoDB" id="3270451at2759"/>
<evidence type="ECO:0000313" key="1">
    <source>
        <dbReference type="EMBL" id="PBK91162.1"/>
    </source>
</evidence>
<protein>
    <recommendedName>
        <fullName evidence="3">JmjC domain-containing protein</fullName>
    </recommendedName>
</protein>
<proteinExistence type="predicted"/>
<gene>
    <name evidence="1" type="ORF">ARMGADRAFT_1081928</name>
</gene>
<organism evidence="1 2">
    <name type="scientific">Armillaria gallica</name>
    <name type="common">Bulbous honey fungus</name>
    <name type="synonym">Armillaria bulbosa</name>
    <dbReference type="NCBI Taxonomy" id="47427"/>
    <lineage>
        <taxon>Eukaryota</taxon>
        <taxon>Fungi</taxon>
        <taxon>Dikarya</taxon>
        <taxon>Basidiomycota</taxon>
        <taxon>Agaricomycotina</taxon>
        <taxon>Agaricomycetes</taxon>
        <taxon>Agaricomycetidae</taxon>
        <taxon>Agaricales</taxon>
        <taxon>Marasmiineae</taxon>
        <taxon>Physalacriaceae</taxon>
        <taxon>Armillaria</taxon>
    </lineage>
</organism>
<evidence type="ECO:0008006" key="3">
    <source>
        <dbReference type="Google" id="ProtNLM"/>
    </source>
</evidence>